<feature type="non-terminal residue" evidence="1">
    <location>
        <position position="1"/>
    </location>
</feature>
<evidence type="ECO:0000313" key="1">
    <source>
        <dbReference type="EMBL" id="VVA38036.1"/>
    </source>
</evidence>
<dbReference type="AlphaFoldDB" id="A0A5E4GE65"/>
<name>A0A5E4GE65_PRUDU</name>
<gene>
    <name evidence="1" type="ORF">ALMOND_2B006003</name>
</gene>
<dbReference type="EMBL" id="CABIKO010000599">
    <property type="protein sequence ID" value="VVA38036.1"/>
    <property type="molecule type" value="Genomic_DNA"/>
</dbReference>
<accession>A0A5E4GE65</accession>
<dbReference type="PANTHER" id="PTHR33054:SF9">
    <property type="entry name" value="CCHC-TYPE DOMAIN-CONTAINING PROTEIN"/>
    <property type="match status" value="1"/>
</dbReference>
<sequence>WYKDVFISRVMLRDDSNQPFWKEKFINGLPNLFAHKIRTTLNNEQGQIDWDNLTYGNIISTINQV</sequence>
<feature type="non-terminal residue" evidence="1">
    <location>
        <position position="65"/>
    </location>
</feature>
<protein>
    <submittedName>
        <fullName evidence="1">PREDICTED: LOW QUALITY PROTEIN</fullName>
    </submittedName>
</protein>
<dbReference type="InParanoid" id="A0A5E4GE65"/>
<proteinExistence type="predicted"/>
<organism evidence="1 2">
    <name type="scientific">Prunus dulcis</name>
    <name type="common">Almond</name>
    <name type="synonym">Amygdalus dulcis</name>
    <dbReference type="NCBI Taxonomy" id="3755"/>
    <lineage>
        <taxon>Eukaryota</taxon>
        <taxon>Viridiplantae</taxon>
        <taxon>Streptophyta</taxon>
        <taxon>Embryophyta</taxon>
        <taxon>Tracheophyta</taxon>
        <taxon>Spermatophyta</taxon>
        <taxon>Magnoliopsida</taxon>
        <taxon>eudicotyledons</taxon>
        <taxon>Gunneridae</taxon>
        <taxon>Pentapetalae</taxon>
        <taxon>rosids</taxon>
        <taxon>fabids</taxon>
        <taxon>Rosales</taxon>
        <taxon>Rosaceae</taxon>
        <taxon>Amygdaloideae</taxon>
        <taxon>Amygdaleae</taxon>
        <taxon>Prunus</taxon>
    </lineage>
</organism>
<dbReference type="Gramene" id="VVA38036">
    <property type="protein sequence ID" value="VVA38036"/>
    <property type="gene ID" value="Prudul26B006003"/>
</dbReference>
<reference evidence="2" key="1">
    <citation type="journal article" date="2020" name="Plant J.">
        <title>Transposons played a major role in the diversification between the closely related almond and peach genomes: results from the almond genome sequence.</title>
        <authorList>
            <person name="Alioto T."/>
            <person name="Alexiou K.G."/>
            <person name="Bardil A."/>
            <person name="Barteri F."/>
            <person name="Castanera R."/>
            <person name="Cruz F."/>
            <person name="Dhingra A."/>
            <person name="Duval H."/>
            <person name="Fernandez I Marti A."/>
            <person name="Frias L."/>
            <person name="Galan B."/>
            <person name="Garcia J.L."/>
            <person name="Howad W."/>
            <person name="Gomez-Garrido J."/>
            <person name="Gut M."/>
            <person name="Julca I."/>
            <person name="Morata J."/>
            <person name="Puigdomenech P."/>
            <person name="Ribeca P."/>
            <person name="Rubio Cabetas M.J."/>
            <person name="Vlasova A."/>
            <person name="Wirthensohn M."/>
            <person name="Garcia-Mas J."/>
            <person name="Gabaldon T."/>
            <person name="Casacuberta J.M."/>
            <person name="Arus P."/>
        </authorList>
    </citation>
    <scope>NUCLEOTIDE SEQUENCE [LARGE SCALE GENOMIC DNA]</scope>
    <source>
        <strain evidence="2">cv. Texas</strain>
    </source>
</reference>
<dbReference type="PANTHER" id="PTHR33054">
    <property type="entry name" value="CCHC-TYPE DOMAIN-CONTAINING PROTEIN"/>
    <property type="match status" value="1"/>
</dbReference>
<evidence type="ECO:0000313" key="2">
    <source>
        <dbReference type="Proteomes" id="UP000327085"/>
    </source>
</evidence>
<dbReference type="Proteomes" id="UP000327085">
    <property type="component" value="Chromosome 6"/>
</dbReference>